<keyword evidence="2" id="KW-1017">Isopeptide bond</keyword>
<dbReference type="Proteomes" id="UP000269221">
    <property type="component" value="Unassembled WGS sequence"/>
</dbReference>
<dbReference type="CDD" id="cd11661">
    <property type="entry name" value="SANT_MTA3_like"/>
    <property type="match status" value="1"/>
</dbReference>
<gene>
    <name evidence="16" type="ORF">DUI87_33122</name>
</gene>
<keyword evidence="17" id="KW-1185">Reference proteome</keyword>
<dbReference type="SMART" id="SM00439">
    <property type="entry name" value="BAH"/>
    <property type="match status" value="1"/>
</dbReference>
<dbReference type="GO" id="GO:0003677">
    <property type="term" value="F:DNA binding"/>
    <property type="evidence" value="ECO:0007669"/>
    <property type="project" value="UniProtKB-KW"/>
</dbReference>
<keyword evidence="8" id="KW-0007">Acetylation</keyword>
<comment type="subcellular location">
    <subcellularLocation>
        <location evidence="1">Nucleus</location>
    </subcellularLocation>
</comment>
<dbReference type="Gene3D" id="1.10.10.60">
    <property type="entry name" value="Homeodomain-like"/>
    <property type="match status" value="1"/>
</dbReference>
<feature type="compositionally biased region" description="Gly residues" evidence="12">
    <location>
        <begin position="527"/>
        <end position="546"/>
    </location>
</feature>
<dbReference type="InterPro" id="IPR017884">
    <property type="entry name" value="SANT_dom"/>
</dbReference>
<keyword evidence="4" id="KW-0479">Metal-binding</keyword>
<dbReference type="Pfam" id="PF00249">
    <property type="entry name" value="Myb_DNA-binding"/>
    <property type="match status" value="1"/>
</dbReference>
<evidence type="ECO:0000259" key="15">
    <source>
        <dbReference type="PROSITE" id="PS51293"/>
    </source>
</evidence>
<evidence type="ECO:0000256" key="7">
    <source>
        <dbReference type="ARBA" id="ARBA00022843"/>
    </source>
</evidence>
<dbReference type="EMBL" id="QRBI01000249">
    <property type="protein sequence ID" value="RMB90521.1"/>
    <property type="molecule type" value="Genomic_DNA"/>
</dbReference>
<dbReference type="InterPro" id="IPR001005">
    <property type="entry name" value="SANT/Myb"/>
</dbReference>
<feature type="domain" description="SANT" evidence="15">
    <location>
        <begin position="297"/>
        <end position="349"/>
    </location>
</feature>
<evidence type="ECO:0000256" key="4">
    <source>
        <dbReference type="ARBA" id="ARBA00022723"/>
    </source>
</evidence>
<dbReference type="Pfam" id="PF01426">
    <property type="entry name" value="BAH"/>
    <property type="match status" value="1"/>
</dbReference>
<keyword evidence="3" id="KW-0597">Phosphoprotein</keyword>
<dbReference type="PANTHER" id="PTHR10865">
    <property type="entry name" value="METASTASIS-ASSOCIATED PROTEIN AND MESODERM INDUCTION EARLY RESPONSE PROTEIN"/>
    <property type="match status" value="1"/>
</dbReference>
<dbReference type="InterPro" id="IPR040138">
    <property type="entry name" value="MIER/MTA"/>
</dbReference>
<evidence type="ECO:0000256" key="11">
    <source>
        <dbReference type="ARBA" id="ARBA00093454"/>
    </source>
</evidence>
<dbReference type="GO" id="GO:0003713">
    <property type="term" value="F:transcription coactivator activity"/>
    <property type="evidence" value="ECO:0007669"/>
    <property type="project" value="TreeGrafter"/>
</dbReference>
<feature type="domain" description="ELM2" evidence="14">
    <location>
        <begin position="145"/>
        <end position="256"/>
    </location>
</feature>
<evidence type="ECO:0000256" key="6">
    <source>
        <dbReference type="ARBA" id="ARBA00022833"/>
    </source>
</evidence>
<dbReference type="GO" id="GO:0016581">
    <property type="term" value="C:NuRD complex"/>
    <property type="evidence" value="ECO:0007669"/>
    <property type="project" value="TreeGrafter"/>
</dbReference>
<dbReference type="GO" id="GO:0003682">
    <property type="term" value="F:chromatin binding"/>
    <property type="evidence" value="ECO:0007669"/>
    <property type="project" value="InterPro"/>
</dbReference>
<dbReference type="GO" id="GO:0000122">
    <property type="term" value="P:negative regulation of transcription by RNA polymerase II"/>
    <property type="evidence" value="ECO:0007669"/>
    <property type="project" value="TreeGrafter"/>
</dbReference>
<dbReference type="OrthoDB" id="2193595at2759"/>
<dbReference type="STRING" id="333673.A0A3M0IMD0"/>
<dbReference type="InterPro" id="IPR009057">
    <property type="entry name" value="Homeodomain-like_sf"/>
</dbReference>
<dbReference type="InterPro" id="IPR043151">
    <property type="entry name" value="BAH_sf"/>
</dbReference>
<dbReference type="FunFam" id="2.30.30.490:FF:000001">
    <property type="entry name" value="Metastasis-associated 1 family, member 3"/>
    <property type="match status" value="1"/>
</dbReference>
<dbReference type="AlphaFoldDB" id="A0A3M0IMD0"/>
<dbReference type="Gene3D" id="2.30.30.490">
    <property type="match status" value="1"/>
</dbReference>
<dbReference type="InterPro" id="IPR001025">
    <property type="entry name" value="BAH_dom"/>
</dbReference>
<dbReference type="SMART" id="SM00717">
    <property type="entry name" value="SANT"/>
    <property type="match status" value="1"/>
</dbReference>
<dbReference type="FunFam" id="4.10.1240.50:FF:000001">
    <property type="entry name" value="Metastasis-associated 1 family, member 3"/>
    <property type="match status" value="1"/>
</dbReference>
<comment type="caution">
    <text evidence="16">The sequence shown here is derived from an EMBL/GenBank/DDBJ whole genome shotgun (WGS) entry which is preliminary data.</text>
</comment>
<evidence type="ECO:0000256" key="9">
    <source>
        <dbReference type="ARBA" id="ARBA00023125"/>
    </source>
</evidence>
<accession>A0A3M0IMD0</accession>
<dbReference type="PANTHER" id="PTHR10865:SF4">
    <property type="entry name" value="METASTASIS-ASSOCIATED PROTEIN MTA2"/>
    <property type="match status" value="1"/>
</dbReference>
<comment type="similarity">
    <text evidence="11">Belongs to the metastasis-associated protein family.</text>
</comment>
<keyword evidence="9" id="KW-0238">DNA-binding</keyword>
<feature type="region of interest" description="Disordered" evidence="12">
    <location>
        <begin position="502"/>
        <end position="546"/>
    </location>
</feature>
<dbReference type="SMART" id="SM01189">
    <property type="entry name" value="ELM2"/>
    <property type="match status" value="1"/>
</dbReference>
<dbReference type="GO" id="GO:0008270">
    <property type="term" value="F:zinc ion binding"/>
    <property type="evidence" value="ECO:0007669"/>
    <property type="project" value="UniProtKB-KW"/>
</dbReference>
<dbReference type="SUPFAM" id="SSF46689">
    <property type="entry name" value="Homeodomain-like"/>
    <property type="match status" value="1"/>
</dbReference>
<dbReference type="CDD" id="cd04709">
    <property type="entry name" value="BAH_MTA"/>
    <property type="match status" value="1"/>
</dbReference>
<evidence type="ECO:0000259" key="13">
    <source>
        <dbReference type="PROSITE" id="PS51038"/>
    </source>
</evidence>
<dbReference type="GO" id="GO:0042826">
    <property type="term" value="F:histone deacetylase binding"/>
    <property type="evidence" value="ECO:0007669"/>
    <property type="project" value="TreeGrafter"/>
</dbReference>
<evidence type="ECO:0000256" key="8">
    <source>
        <dbReference type="ARBA" id="ARBA00022990"/>
    </source>
</evidence>
<dbReference type="GO" id="GO:0003714">
    <property type="term" value="F:transcription corepressor activity"/>
    <property type="evidence" value="ECO:0007669"/>
    <property type="project" value="TreeGrafter"/>
</dbReference>
<dbReference type="PROSITE" id="PS51038">
    <property type="entry name" value="BAH"/>
    <property type="match status" value="1"/>
</dbReference>
<keyword evidence="6" id="KW-0862">Zinc</keyword>
<dbReference type="InterPro" id="IPR035170">
    <property type="entry name" value="MTA1_R1"/>
</dbReference>
<evidence type="ECO:0000259" key="14">
    <source>
        <dbReference type="PROSITE" id="PS51156"/>
    </source>
</evidence>
<dbReference type="FunFam" id="1.10.10.60:FF:000012">
    <property type="entry name" value="Metastasis-associated 1 family, member 3"/>
    <property type="match status" value="1"/>
</dbReference>
<organism evidence="16 17">
    <name type="scientific">Hirundo rustica rustica</name>
    <dbReference type="NCBI Taxonomy" id="333673"/>
    <lineage>
        <taxon>Eukaryota</taxon>
        <taxon>Metazoa</taxon>
        <taxon>Chordata</taxon>
        <taxon>Craniata</taxon>
        <taxon>Vertebrata</taxon>
        <taxon>Euteleostomi</taxon>
        <taxon>Archelosauria</taxon>
        <taxon>Archosauria</taxon>
        <taxon>Dinosauria</taxon>
        <taxon>Saurischia</taxon>
        <taxon>Theropoda</taxon>
        <taxon>Coelurosauria</taxon>
        <taxon>Aves</taxon>
        <taxon>Neognathae</taxon>
        <taxon>Neoaves</taxon>
        <taxon>Telluraves</taxon>
        <taxon>Australaves</taxon>
        <taxon>Passeriformes</taxon>
        <taxon>Sylvioidea</taxon>
        <taxon>Hirundinidae</taxon>
        <taxon>Hirundo</taxon>
    </lineage>
</organism>
<proteinExistence type="inferred from homology"/>
<evidence type="ECO:0000256" key="1">
    <source>
        <dbReference type="ARBA" id="ARBA00004123"/>
    </source>
</evidence>
<keyword evidence="7" id="KW-0832">Ubl conjugation</keyword>
<keyword evidence="10" id="KW-0539">Nucleus</keyword>
<feature type="compositionally biased region" description="Polar residues" evidence="12">
    <location>
        <begin position="513"/>
        <end position="524"/>
    </location>
</feature>
<evidence type="ECO:0000256" key="3">
    <source>
        <dbReference type="ARBA" id="ARBA00022553"/>
    </source>
</evidence>
<evidence type="ECO:0000256" key="5">
    <source>
        <dbReference type="ARBA" id="ARBA00022771"/>
    </source>
</evidence>
<sequence length="546" mass="60950">MAANMYRVGDYVYFENSSSNPYLVRRIEELNKTANGNVEAKVVCLFRRRDISSSLNSLADSNAREFEEESKQPPMTEQQRHQLKHRELFLSRQFESLPATHIRGKCSVTLLNETDILGQYLEKEDCFFYSLVFDPVQKTLLADQGEIRVGCKYQAEIPERLAEGESDNRNQQKMEMKVWDPDNPLTDRQIDQFLVVARAVGTFARALDCSSSIRQPSLHMSAAAASRDITLLHTMGTLVSQGGTLKLPQTPPNRSQCPQYAPLPPVPRHGHAAEERLRPGAGHGHAGAAGGPVLCRDEMEEWSASEAMLFEEALEKYGKDFNDIRQDFLPWKSLASIVQFYYMWKTTDRYIQQKRLKAAEADSKLKQVYIPTYTKPNPNQIISVGSKPGVNGAGFQKGLSCESCHIAVPVHDERQPRQAAGQERQTFLLQTTRLTRLSRRLCRDVLQPRRAARRPYAPINANAIKAECSIRLPKAAKAPLKIHPLTRLPLAAIVKELAAQAPLKPKTPRGTKTPINRNQLSQSRGLAGLGGKRGYEAGGTATGPPA</sequence>
<evidence type="ECO:0000256" key="10">
    <source>
        <dbReference type="ARBA" id="ARBA00023242"/>
    </source>
</evidence>
<evidence type="ECO:0008006" key="18">
    <source>
        <dbReference type="Google" id="ProtNLM"/>
    </source>
</evidence>
<evidence type="ECO:0000256" key="2">
    <source>
        <dbReference type="ARBA" id="ARBA00022499"/>
    </source>
</evidence>
<dbReference type="Pfam" id="PF17226">
    <property type="entry name" value="MTA_R1"/>
    <property type="match status" value="1"/>
</dbReference>
<dbReference type="Gene3D" id="4.10.1240.50">
    <property type="match status" value="1"/>
</dbReference>
<reference evidence="16 17" key="1">
    <citation type="submission" date="2018-07" db="EMBL/GenBank/DDBJ databases">
        <title>A high quality draft genome assembly of the barn swallow (H. rustica rustica).</title>
        <authorList>
            <person name="Formenti G."/>
            <person name="Chiara M."/>
            <person name="Poveda L."/>
            <person name="Francoijs K.-J."/>
            <person name="Bonisoli-Alquati A."/>
            <person name="Canova L."/>
            <person name="Gianfranceschi L."/>
            <person name="Horner D.S."/>
            <person name="Saino N."/>
        </authorList>
    </citation>
    <scope>NUCLEOTIDE SEQUENCE [LARGE SCALE GENOMIC DNA]</scope>
    <source>
        <strain evidence="16">Chelidonia</strain>
        <tissue evidence="16">Blood</tissue>
    </source>
</reference>
<dbReference type="Pfam" id="PF01448">
    <property type="entry name" value="ELM2"/>
    <property type="match status" value="1"/>
</dbReference>
<keyword evidence="5" id="KW-0863">Zinc-finger</keyword>
<evidence type="ECO:0000313" key="17">
    <source>
        <dbReference type="Proteomes" id="UP000269221"/>
    </source>
</evidence>
<dbReference type="PROSITE" id="PS51156">
    <property type="entry name" value="ELM2"/>
    <property type="match status" value="1"/>
</dbReference>
<feature type="domain" description="BAH" evidence="13">
    <location>
        <begin position="4"/>
        <end position="144"/>
    </location>
</feature>
<evidence type="ECO:0000313" key="16">
    <source>
        <dbReference type="EMBL" id="RMB90521.1"/>
    </source>
</evidence>
<evidence type="ECO:0000256" key="12">
    <source>
        <dbReference type="SAM" id="MobiDB-lite"/>
    </source>
</evidence>
<dbReference type="PROSITE" id="PS51293">
    <property type="entry name" value="SANT"/>
    <property type="match status" value="1"/>
</dbReference>
<name>A0A3M0IMD0_HIRRU</name>
<protein>
    <recommendedName>
        <fullName evidence="18">Metastasis-associated protein MTA2</fullName>
    </recommendedName>
</protein>
<dbReference type="InterPro" id="IPR000949">
    <property type="entry name" value="ELM2_dom"/>
</dbReference>